<feature type="domain" description="Peptide methionine sulphoxide reductase MsrA" evidence="5">
    <location>
        <begin position="25"/>
        <end position="177"/>
    </location>
</feature>
<dbReference type="InterPro" id="IPR002569">
    <property type="entry name" value="Met_Sox_Rdtase_MsrA_dom"/>
</dbReference>
<dbReference type="GO" id="GO:0008113">
    <property type="term" value="F:peptide-methionine (S)-S-oxide reductase activity"/>
    <property type="evidence" value="ECO:0007669"/>
    <property type="project" value="UniProtKB-UniRule"/>
</dbReference>
<dbReference type="Proteomes" id="UP001161325">
    <property type="component" value="Unassembled WGS sequence"/>
</dbReference>
<evidence type="ECO:0000259" key="5">
    <source>
        <dbReference type="Pfam" id="PF01625"/>
    </source>
</evidence>
<evidence type="ECO:0000313" key="6">
    <source>
        <dbReference type="EMBL" id="GLC26387.1"/>
    </source>
</evidence>
<comment type="caution">
    <text evidence="6">The sequence shown here is derived from an EMBL/GenBank/DDBJ whole genome shotgun (WGS) entry which is preliminary data.</text>
</comment>
<organism evidence="6 7">
    <name type="scientific">Roseisolibacter agri</name>
    <dbReference type="NCBI Taxonomy" id="2014610"/>
    <lineage>
        <taxon>Bacteria</taxon>
        <taxon>Pseudomonadati</taxon>
        <taxon>Gemmatimonadota</taxon>
        <taxon>Gemmatimonadia</taxon>
        <taxon>Gemmatimonadales</taxon>
        <taxon>Gemmatimonadaceae</taxon>
        <taxon>Roseisolibacter</taxon>
    </lineage>
</organism>
<comment type="catalytic activity">
    <reaction evidence="2 4">
        <text>L-methionyl-[protein] + [thioredoxin]-disulfide + H2O = L-methionyl-(S)-S-oxide-[protein] + [thioredoxin]-dithiol</text>
        <dbReference type="Rhea" id="RHEA:14217"/>
        <dbReference type="Rhea" id="RHEA-COMP:10698"/>
        <dbReference type="Rhea" id="RHEA-COMP:10700"/>
        <dbReference type="Rhea" id="RHEA-COMP:12313"/>
        <dbReference type="Rhea" id="RHEA-COMP:12315"/>
        <dbReference type="ChEBI" id="CHEBI:15377"/>
        <dbReference type="ChEBI" id="CHEBI:16044"/>
        <dbReference type="ChEBI" id="CHEBI:29950"/>
        <dbReference type="ChEBI" id="CHEBI:44120"/>
        <dbReference type="ChEBI" id="CHEBI:50058"/>
        <dbReference type="EC" id="1.8.4.11"/>
    </reaction>
</comment>
<dbReference type="SUPFAM" id="SSF55068">
    <property type="entry name" value="Peptide methionine sulfoxide reductase"/>
    <property type="match status" value="1"/>
</dbReference>
<feature type="active site" evidence="4">
    <location>
        <position position="31"/>
    </location>
</feature>
<dbReference type="EMBL" id="BRXS01000004">
    <property type="protein sequence ID" value="GLC26387.1"/>
    <property type="molecule type" value="Genomic_DNA"/>
</dbReference>
<dbReference type="RefSeq" id="WP_284350840.1">
    <property type="nucleotide sequence ID" value="NZ_BRXS01000004.1"/>
</dbReference>
<evidence type="ECO:0000256" key="4">
    <source>
        <dbReference type="HAMAP-Rule" id="MF_01401"/>
    </source>
</evidence>
<evidence type="ECO:0000313" key="7">
    <source>
        <dbReference type="Proteomes" id="UP001161325"/>
    </source>
</evidence>
<evidence type="ECO:0000256" key="1">
    <source>
        <dbReference type="ARBA" id="ARBA00023002"/>
    </source>
</evidence>
<dbReference type="EC" id="1.8.4.11" evidence="4"/>
<protein>
    <recommendedName>
        <fullName evidence="4">Peptide methionine sulfoxide reductase MsrA</fullName>
        <shortName evidence="4">Protein-methionine-S-oxide reductase</shortName>
        <ecNumber evidence="4">1.8.4.11</ecNumber>
    </recommendedName>
    <alternativeName>
        <fullName evidence="4">Peptide-methionine (S)-S-oxide reductase</fullName>
        <shortName evidence="4">Peptide Met(O) reductase</shortName>
    </alternativeName>
</protein>
<comment type="similarity">
    <text evidence="4">Belongs to the MsrA Met sulfoxide reductase family.</text>
</comment>
<dbReference type="Pfam" id="PF01625">
    <property type="entry name" value="PMSR"/>
    <property type="match status" value="1"/>
</dbReference>
<evidence type="ECO:0000256" key="3">
    <source>
        <dbReference type="ARBA" id="ARBA00048782"/>
    </source>
</evidence>
<keyword evidence="1 4" id="KW-0560">Oxidoreductase</keyword>
<dbReference type="AlphaFoldDB" id="A0AA37Q9V5"/>
<evidence type="ECO:0000256" key="2">
    <source>
        <dbReference type="ARBA" id="ARBA00047806"/>
    </source>
</evidence>
<comment type="catalytic activity">
    <reaction evidence="3 4">
        <text>[thioredoxin]-disulfide + L-methionine + H2O = L-methionine (S)-S-oxide + [thioredoxin]-dithiol</text>
        <dbReference type="Rhea" id="RHEA:19993"/>
        <dbReference type="Rhea" id="RHEA-COMP:10698"/>
        <dbReference type="Rhea" id="RHEA-COMP:10700"/>
        <dbReference type="ChEBI" id="CHEBI:15377"/>
        <dbReference type="ChEBI" id="CHEBI:29950"/>
        <dbReference type="ChEBI" id="CHEBI:50058"/>
        <dbReference type="ChEBI" id="CHEBI:57844"/>
        <dbReference type="ChEBI" id="CHEBI:58772"/>
        <dbReference type="EC" id="1.8.4.11"/>
    </reaction>
</comment>
<dbReference type="HAMAP" id="MF_01401">
    <property type="entry name" value="MsrA"/>
    <property type="match status" value="1"/>
</dbReference>
<dbReference type="PANTHER" id="PTHR43774">
    <property type="entry name" value="PEPTIDE METHIONINE SULFOXIDE REDUCTASE"/>
    <property type="match status" value="1"/>
</dbReference>
<dbReference type="InterPro" id="IPR036509">
    <property type="entry name" value="Met_Sox_Rdtase_MsrA_sf"/>
</dbReference>
<sequence>MTTPQTNAPTTTAGLDATAQRTEIAVLAGGCFWGVEEILRAVPGVLDTDVGYTGGWLENPTYHDTHDSKSGHAESVRITFDPDVLSYETLLEQWFFKLHDPTTKNRQGNDVGTQYRSAIFPQSPEQREIAERVIARVDAAGKWPRPITTTIEPAATWYSAEPEHQDYLQRHPNGYTCHWMRD</sequence>
<name>A0AA37Q9V5_9BACT</name>
<dbReference type="Gene3D" id="3.30.1060.10">
    <property type="entry name" value="Peptide methionine sulphoxide reductase MsrA"/>
    <property type="match status" value="1"/>
</dbReference>
<reference evidence="6" key="1">
    <citation type="submission" date="2022-08" db="EMBL/GenBank/DDBJ databases">
        <title>Draft genome sequencing of Roseisolibacter agri AW1220.</title>
        <authorList>
            <person name="Tobiishi Y."/>
            <person name="Tonouchi A."/>
        </authorList>
    </citation>
    <scope>NUCLEOTIDE SEQUENCE</scope>
    <source>
        <strain evidence="6">AW1220</strain>
    </source>
</reference>
<gene>
    <name evidence="4 6" type="primary">msrA</name>
    <name evidence="6" type="ORF">rosag_29000</name>
</gene>
<accession>A0AA37Q9V5</accession>
<proteinExistence type="inferred from homology"/>
<keyword evidence="7" id="KW-1185">Reference proteome</keyword>
<dbReference type="NCBIfam" id="TIGR00401">
    <property type="entry name" value="msrA"/>
    <property type="match status" value="1"/>
</dbReference>
<dbReference type="PANTHER" id="PTHR43774:SF1">
    <property type="entry name" value="PEPTIDE METHIONINE SULFOXIDE REDUCTASE MSRA 2"/>
    <property type="match status" value="1"/>
</dbReference>
<comment type="function">
    <text evidence="4">Has an important function as a repair enzyme for proteins that have been inactivated by oxidation. Catalyzes the reversible oxidation-reduction of methionine sulfoxide in proteins to methionine.</text>
</comment>